<dbReference type="RefSeq" id="WP_344640267.1">
    <property type="nucleotide sequence ID" value="NZ_BAAATR010000042.1"/>
</dbReference>
<comment type="caution">
    <text evidence="2">The sequence shown here is derived from an EMBL/GenBank/DDBJ whole genome shotgun (WGS) entry which is preliminary data.</text>
</comment>
<dbReference type="Gene3D" id="1.10.10.2830">
    <property type="match status" value="1"/>
</dbReference>
<name>A0ABN3ETZ7_9ACTN</name>
<dbReference type="Pfam" id="PF17762">
    <property type="entry name" value="HTH_ParB"/>
    <property type="match status" value="1"/>
</dbReference>
<reference evidence="2 3" key="1">
    <citation type="journal article" date="2019" name="Int. J. Syst. Evol. Microbiol.">
        <title>The Global Catalogue of Microorganisms (GCM) 10K type strain sequencing project: providing services to taxonomists for standard genome sequencing and annotation.</title>
        <authorList>
            <consortium name="The Broad Institute Genomics Platform"/>
            <consortium name="The Broad Institute Genome Sequencing Center for Infectious Disease"/>
            <person name="Wu L."/>
            <person name="Ma J."/>
        </authorList>
    </citation>
    <scope>NUCLEOTIDE SEQUENCE [LARGE SCALE GENOMIC DNA]</scope>
    <source>
        <strain evidence="2 3">JCM 7356</strain>
    </source>
</reference>
<dbReference type="SUPFAM" id="SSF109709">
    <property type="entry name" value="KorB DNA-binding domain-like"/>
    <property type="match status" value="1"/>
</dbReference>
<dbReference type="InterPro" id="IPR050336">
    <property type="entry name" value="Chromosome_partition/occlusion"/>
</dbReference>
<dbReference type="Proteomes" id="UP001500305">
    <property type="component" value="Unassembled WGS sequence"/>
</dbReference>
<dbReference type="NCBIfam" id="TIGR00180">
    <property type="entry name" value="parB_part"/>
    <property type="match status" value="1"/>
</dbReference>
<proteinExistence type="predicted"/>
<accession>A0ABN3ETZ7</accession>
<gene>
    <name evidence="2" type="ORF">GCM10010430_66340</name>
</gene>
<evidence type="ECO:0000259" key="1">
    <source>
        <dbReference type="Pfam" id="PF17762"/>
    </source>
</evidence>
<organism evidence="2 3">
    <name type="scientific">Kitasatospora cystarginea</name>
    <dbReference type="NCBI Taxonomy" id="58350"/>
    <lineage>
        <taxon>Bacteria</taxon>
        <taxon>Bacillati</taxon>
        <taxon>Actinomycetota</taxon>
        <taxon>Actinomycetes</taxon>
        <taxon>Kitasatosporales</taxon>
        <taxon>Streptomycetaceae</taxon>
        <taxon>Kitasatospora</taxon>
    </lineage>
</organism>
<keyword evidence="3" id="KW-1185">Reference proteome</keyword>
<evidence type="ECO:0000313" key="3">
    <source>
        <dbReference type="Proteomes" id="UP001500305"/>
    </source>
</evidence>
<dbReference type="InterPro" id="IPR004437">
    <property type="entry name" value="ParB/RepB/Spo0J"/>
</dbReference>
<sequence>MSRVADRVGAGAFASLARQPLSERGRAKAQAAGLIPDYEVQRLDLAKVATCPMNPRRNYGTDEDRARLGESLARKQTTACVAVTRAAYLKLWPNHEKLIEPTAEHVLLNGERRYRSAQHVGLEALDFVVRDDLATSQADFMDYLLLENEDRENFDIIERARGLKQLLDACDGNAAEVARRRGKDRSWVGNQIALLTLPTLIQEQLVSGQLAERYGRRLARAYKDDRSLTSADLLALAENIKEEERAKRERDKQLRAAAKTDVLSADNTTVPTPMVPSQQEPAQDHPEAVLSADNTVANPEVPAALVQQQGTVPAVTVLSADNMHSSMQALDDSVPAAALADQSPATVGVVLSADNTMRSEAAAAAASSVFRPSGPSAVELVRALGASAAERAATLREGLDKAELRALLEELYADL</sequence>
<dbReference type="PANTHER" id="PTHR33375">
    <property type="entry name" value="CHROMOSOME-PARTITIONING PROTEIN PARB-RELATED"/>
    <property type="match status" value="1"/>
</dbReference>
<protein>
    <recommendedName>
        <fullName evidence="1">ParB/Spo0J HTH domain-containing protein</fullName>
    </recommendedName>
</protein>
<dbReference type="InterPro" id="IPR041468">
    <property type="entry name" value="HTH_ParB/Spo0J"/>
</dbReference>
<evidence type="ECO:0000313" key="2">
    <source>
        <dbReference type="EMBL" id="GAA2271183.1"/>
    </source>
</evidence>
<dbReference type="PANTHER" id="PTHR33375:SF1">
    <property type="entry name" value="CHROMOSOME-PARTITIONING PROTEIN PARB-RELATED"/>
    <property type="match status" value="1"/>
</dbReference>
<dbReference type="EMBL" id="BAAATR010000042">
    <property type="protein sequence ID" value="GAA2271183.1"/>
    <property type="molecule type" value="Genomic_DNA"/>
</dbReference>
<feature type="domain" description="ParB/Spo0J HTH" evidence="1">
    <location>
        <begin position="152"/>
        <end position="247"/>
    </location>
</feature>